<dbReference type="RefSeq" id="WP_148403579.1">
    <property type="nucleotide sequence ID" value="NZ_VSKK01000001.1"/>
</dbReference>
<evidence type="ECO:0000256" key="1">
    <source>
        <dbReference type="SAM" id="SignalP"/>
    </source>
</evidence>
<reference evidence="2 3" key="1">
    <citation type="submission" date="2019-08" db="EMBL/GenBank/DDBJ databases">
        <title>Genomes of Antarctic Bizionia species.</title>
        <authorList>
            <person name="Bowman J.P."/>
        </authorList>
    </citation>
    <scope>NUCLEOTIDE SEQUENCE [LARGE SCALE GENOMIC DNA]</scope>
    <source>
        <strain evidence="2 3">ADA-4</strain>
    </source>
</reference>
<proteinExistence type="predicted"/>
<gene>
    <name evidence="2" type="ORF">ES674_08925</name>
</gene>
<dbReference type="EMBL" id="VSKK01000001">
    <property type="protein sequence ID" value="TYB79852.1"/>
    <property type="molecule type" value="Genomic_DNA"/>
</dbReference>
<evidence type="ECO:0000313" key="2">
    <source>
        <dbReference type="EMBL" id="TYB79852.1"/>
    </source>
</evidence>
<keyword evidence="1" id="KW-0732">Signal</keyword>
<evidence type="ECO:0008006" key="4">
    <source>
        <dbReference type="Google" id="ProtNLM"/>
    </source>
</evidence>
<evidence type="ECO:0000313" key="3">
    <source>
        <dbReference type="Proteomes" id="UP000323720"/>
    </source>
</evidence>
<organism evidence="2 3">
    <name type="scientific">Bizionia myxarmorum</name>
    <dbReference type="NCBI Taxonomy" id="291186"/>
    <lineage>
        <taxon>Bacteria</taxon>
        <taxon>Pseudomonadati</taxon>
        <taxon>Bacteroidota</taxon>
        <taxon>Flavobacteriia</taxon>
        <taxon>Flavobacteriales</taxon>
        <taxon>Flavobacteriaceae</taxon>
        <taxon>Bizionia</taxon>
    </lineage>
</organism>
<dbReference type="OrthoDB" id="1426588at2"/>
<keyword evidence="3" id="KW-1185">Reference proteome</keyword>
<dbReference type="AlphaFoldDB" id="A0A5D0REB4"/>
<feature type="signal peptide" evidence="1">
    <location>
        <begin position="1"/>
        <end position="21"/>
    </location>
</feature>
<protein>
    <recommendedName>
        <fullName evidence="4">Lipocalin-like domain-containing protein</fullName>
    </recommendedName>
</protein>
<comment type="caution">
    <text evidence="2">The sequence shown here is derived from an EMBL/GenBank/DDBJ whole genome shotgun (WGS) entry which is preliminary data.</text>
</comment>
<sequence>MKQYLKSISILTLSVFFMAFTACDNEPIDSGLNTANENNDTNNPGSLSSFVGDWEIVSFETETSTEIVIMGETTATRNEIVGVDMDYIVSFTETAFQTSGDYSMHLVTTLNGVEFQDVTEVYENVSGSGTYTTSGNTLTVDGSFFEFEFDDVDMSESGGAQTVQFAFSNNGQTLRTTQSEEITQNQGGMVSTTLINAVTIFNKL</sequence>
<dbReference type="PROSITE" id="PS51257">
    <property type="entry name" value="PROKAR_LIPOPROTEIN"/>
    <property type="match status" value="1"/>
</dbReference>
<name>A0A5D0REB4_9FLAO</name>
<accession>A0A5D0REB4</accession>
<feature type="chain" id="PRO_5022843524" description="Lipocalin-like domain-containing protein" evidence="1">
    <location>
        <begin position="22"/>
        <end position="204"/>
    </location>
</feature>
<dbReference type="Proteomes" id="UP000323720">
    <property type="component" value="Unassembled WGS sequence"/>
</dbReference>